<accession>A0ACB8KAU7</accession>
<comment type="caution">
    <text evidence="1">The sequence shown here is derived from an EMBL/GenBank/DDBJ whole genome shotgun (WGS) entry which is preliminary data.</text>
</comment>
<name>A0ACB8KAU7_CITSI</name>
<evidence type="ECO:0000313" key="1">
    <source>
        <dbReference type="EMBL" id="KAH9751495.1"/>
    </source>
</evidence>
<evidence type="ECO:0000313" key="2">
    <source>
        <dbReference type="Proteomes" id="UP000829398"/>
    </source>
</evidence>
<dbReference type="EMBL" id="CM039174">
    <property type="protein sequence ID" value="KAH9751495.1"/>
    <property type="molecule type" value="Genomic_DNA"/>
</dbReference>
<gene>
    <name evidence="1" type="ORF">KPL71_014320</name>
</gene>
<reference evidence="2" key="1">
    <citation type="journal article" date="2023" name="Hortic. Res.">
        <title>A chromosome-level phased genome enabling allele-level studies in sweet orange: a case study on citrus Huanglongbing tolerance.</title>
        <authorList>
            <person name="Wu B."/>
            <person name="Yu Q."/>
            <person name="Deng Z."/>
            <person name="Duan Y."/>
            <person name="Luo F."/>
            <person name="Gmitter F. Jr."/>
        </authorList>
    </citation>
    <scope>NUCLEOTIDE SEQUENCE [LARGE SCALE GENOMIC DNA]</scope>
    <source>
        <strain evidence="2">cv. Valencia</strain>
    </source>
</reference>
<proteinExistence type="predicted"/>
<dbReference type="Proteomes" id="UP000829398">
    <property type="component" value="Chromosome 5"/>
</dbReference>
<sequence length="379" mass="42127">MQCLSFPPKNHPLQQKSFQPPLTYRRKSSIIECSSRSSFRLNNQIKIAVNNEGIISNRNQHKPSNGHLVPLALQDGYALQSENDHTAAATPSFLEVFKRKLNGIAHLTRPYAWINIAIVPTILMNVFLCAINQICDVEIDKINKPYLPLASGDLSIGTAIAICVGCTLMSLAMGVMSGSPALLWAQILWFLTGCAYSLPLPFLRWKSHTFMAPFTLVILMGLLLQIPFFIHSQTYVLGRPFIMTRSFIFTTAIMSIFAFVNGLLKDLPDVEGDKAFGMQTLCVLLGKEKVLPLCVNLMLIGYGGAIIAGSSSSSIISKLVTIIGHSILAFMVWLRSRKVDLDSFESQFSFYMYLWKASDYSTSVVNIESKIQTSYSFTI</sequence>
<organism evidence="1 2">
    <name type="scientific">Citrus sinensis</name>
    <name type="common">Sweet orange</name>
    <name type="synonym">Citrus aurantium var. sinensis</name>
    <dbReference type="NCBI Taxonomy" id="2711"/>
    <lineage>
        <taxon>Eukaryota</taxon>
        <taxon>Viridiplantae</taxon>
        <taxon>Streptophyta</taxon>
        <taxon>Embryophyta</taxon>
        <taxon>Tracheophyta</taxon>
        <taxon>Spermatophyta</taxon>
        <taxon>Magnoliopsida</taxon>
        <taxon>eudicotyledons</taxon>
        <taxon>Gunneridae</taxon>
        <taxon>Pentapetalae</taxon>
        <taxon>rosids</taxon>
        <taxon>malvids</taxon>
        <taxon>Sapindales</taxon>
        <taxon>Rutaceae</taxon>
        <taxon>Aurantioideae</taxon>
        <taxon>Citrus</taxon>
    </lineage>
</organism>
<keyword evidence="2" id="KW-1185">Reference proteome</keyword>
<protein>
    <submittedName>
        <fullName evidence="1">Homogentisate phytyltransferase 1</fullName>
    </submittedName>
</protein>